<dbReference type="InterPro" id="IPR001387">
    <property type="entry name" value="Cro/C1-type_HTH"/>
</dbReference>
<dbReference type="EMBL" id="JAGYPE010000006">
    <property type="protein sequence ID" value="MBS4185997.1"/>
    <property type="molecule type" value="Genomic_DNA"/>
</dbReference>
<accession>A0A942T4F8</accession>
<protein>
    <submittedName>
        <fullName evidence="3">Helix-turn-helix domain-containing protein</fullName>
    </submittedName>
    <submittedName>
        <fullName evidence="2">Helix-turn-helix transcriptional regulator</fullName>
    </submittedName>
</protein>
<keyword evidence="4" id="KW-1185">Reference proteome</keyword>
<proteinExistence type="predicted"/>
<evidence type="ECO:0000313" key="4">
    <source>
        <dbReference type="Proteomes" id="UP000677265"/>
    </source>
</evidence>
<dbReference type="CDD" id="cd00093">
    <property type="entry name" value="HTH_XRE"/>
    <property type="match status" value="1"/>
</dbReference>
<evidence type="ECO:0000313" key="3">
    <source>
        <dbReference type="EMBL" id="MCH6265315.1"/>
    </source>
</evidence>
<dbReference type="GO" id="GO:0003677">
    <property type="term" value="F:DNA binding"/>
    <property type="evidence" value="ECO:0007669"/>
    <property type="project" value="InterPro"/>
</dbReference>
<evidence type="ECO:0000259" key="1">
    <source>
        <dbReference type="PROSITE" id="PS50943"/>
    </source>
</evidence>
<name>A0A942T4F8_9BACI</name>
<organism evidence="2">
    <name type="scientific">Neobacillus citreus</name>
    <dbReference type="NCBI Taxonomy" id="2833578"/>
    <lineage>
        <taxon>Bacteria</taxon>
        <taxon>Bacillati</taxon>
        <taxon>Bacillota</taxon>
        <taxon>Bacilli</taxon>
        <taxon>Bacillales</taxon>
        <taxon>Bacillaceae</taxon>
        <taxon>Neobacillus</taxon>
    </lineage>
</organism>
<dbReference type="SUPFAM" id="SSF47413">
    <property type="entry name" value="lambda repressor-like DNA-binding domains"/>
    <property type="match status" value="1"/>
</dbReference>
<dbReference type="Gene3D" id="1.10.260.40">
    <property type="entry name" value="lambda repressor-like DNA-binding domains"/>
    <property type="match status" value="1"/>
</dbReference>
<feature type="domain" description="HTH cro/C1-type" evidence="1">
    <location>
        <begin position="13"/>
        <end position="64"/>
    </location>
</feature>
<reference evidence="2" key="1">
    <citation type="submission" date="2021-05" db="EMBL/GenBank/DDBJ databases">
        <title>Novel Bacillus species.</title>
        <authorList>
            <person name="Liu G."/>
        </authorList>
    </citation>
    <scope>NUCLEOTIDE SEQUENCE</scope>
    <source>
        <strain evidence="2 4">FJAT-50051</strain>
    </source>
</reference>
<dbReference type="PROSITE" id="PS50943">
    <property type="entry name" value="HTH_CROC1"/>
    <property type="match status" value="1"/>
</dbReference>
<dbReference type="Proteomes" id="UP000677265">
    <property type="component" value="Unassembled WGS sequence"/>
</dbReference>
<dbReference type="RefSeq" id="WP_213145799.1">
    <property type="nucleotide sequence ID" value="NZ_JAGYPE020000009.1"/>
</dbReference>
<dbReference type="InterPro" id="IPR010982">
    <property type="entry name" value="Lambda_DNA-bd_dom_sf"/>
</dbReference>
<evidence type="ECO:0000313" key="2">
    <source>
        <dbReference type="EMBL" id="MBS4185997.1"/>
    </source>
</evidence>
<dbReference type="AlphaFoldDB" id="A0A942T4F8"/>
<comment type="caution">
    <text evidence="2">The sequence shown here is derived from an EMBL/GenBank/DDBJ whole genome shotgun (WGS) entry which is preliminary data.</text>
</comment>
<dbReference type="Pfam" id="PF01381">
    <property type="entry name" value="HTH_3"/>
    <property type="match status" value="1"/>
</dbReference>
<dbReference type="EMBL" id="JAGYPE020000009">
    <property type="protein sequence ID" value="MCH6265315.1"/>
    <property type="molecule type" value="Genomic_DNA"/>
</dbReference>
<sequence length="65" mass="7512">MRKENAIYIGEVIKRIRSEKGLTKEELAHDSELDRSYMSDLDTNKKGPLLFTVFKLAKGLQMEPK</sequence>
<gene>
    <name evidence="3" type="ORF">KHB02_007210</name>
    <name evidence="2" type="ORF">KHB02_31890</name>
</gene>